<proteinExistence type="predicted"/>
<dbReference type="Proteomes" id="UP001176961">
    <property type="component" value="Unassembled WGS sequence"/>
</dbReference>
<evidence type="ECO:0000313" key="2">
    <source>
        <dbReference type="Proteomes" id="UP001176961"/>
    </source>
</evidence>
<reference evidence="1" key="1">
    <citation type="submission" date="2023-07" db="EMBL/GenBank/DDBJ databases">
        <authorList>
            <consortium name="CYATHOMIX"/>
        </authorList>
    </citation>
    <scope>NUCLEOTIDE SEQUENCE</scope>
    <source>
        <strain evidence="1">N/A</strain>
    </source>
</reference>
<comment type="caution">
    <text evidence="1">The sequence shown here is derived from an EMBL/GenBank/DDBJ whole genome shotgun (WGS) entry which is preliminary data.</text>
</comment>
<sequence>MGNKVRISRAVHFVCNRTSRSQLNICEARGGTLVSMPHRAPYEVTPCTALLFLLLYTLTNKWYDGCDKRFDSRRNRWGDGDRYFLRGDPICRSSVASRLHPLRARNPNATEKCVTRSSRMYTEERPTH</sequence>
<accession>A0AA36M550</accession>
<evidence type="ECO:0000313" key="1">
    <source>
        <dbReference type="EMBL" id="CAJ0599329.1"/>
    </source>
</evidence>
<protein>
    <submittedName>
        <fullName evidence="1">Uncharacterized protein</fullName>
    </submittedName>
</protein>
<dbReference type="AlphaFoldDB" id="A0AA36M550"/>
<gene>
    <name evidence="1" type="ORF">CYNAS_LOCUS11312</name>
</gene>
<organism evidence="1 2">
    <name type="scientific">Cylicocyclus nassatus</name>
    <name type="common">Nematode worm</name>
    <dbReference type="NCBI Taxonomy" id="53992"/>
    <lineage>
        <taxon>Eukaryota</taxon>
        <taxon>Metazoa</taxon>
        <taxon>Ecdysozoa</taxon>
        <taxon>Nematoda</taxon>
        <taxon>Chromadorea</taxon>
        <taxon>Rhabditida</taxon>
        <taxon>Rhabditina</taxon>
        <taxon>Rhabditomorpha</taxon>
        <taxon>Strongyloidea</taxon>
        <taxon>Strongylidae</taxon>
        <taxon>Cylicocyclus</taxon>
    </lineage>
</organism>
<dbReference type="EMBL" id="CATQJL010000223">
    <property type="protein sequence ID" value="CAJ0599329.1"/>
    <property type="molecule type" value="Genomic_DNA"/>
</dbReference>
<name>A0AA36M550_CYLNA</name>
<keyword evidence="2" id="KW-1185">Reference proteome</keyword>